<feature type="domain" description="Rubredoxin-like" evidence="5">
    <location>
        <begin position="435"/>
        <end position="485"/>
    </location>
</feature>
<evidence type="ECO:0000256" key="4">
    <source>
        <dbReference type="ARBA" id="ARBA00023004"/>
    </source>
</evidence>
<dbReference type="Proteomes" id="UP000462014">
    <property type="component" value="Unassembled WGS sequence"/>
</dbReference>
<gene>
    <name evidence="6" type="ORF">GO621_08580</name>
</gene>
<sequence>MENATEFTMKINLSGGIISPGDLQEALNIAEKSGATDIVFGNRQQLFFKVKEAQLDDLNHELLMADIHYEMDSDEYPNIMSSYVTDDIFDNPNWLSEGVFKDIFDLFYFRPKLKINLIGSNQTFVPFFTGNLNFVSSEVSNYWFLYVRFPKTNQLYCWPSLIYSEDISEISKNIERQILENKNLFYDQQNINAELLYEKTAAKNSMAIQPIQQQLKLPDFQLPYYEGFNRYGNNKLWLGIYRRNESFSIDLLKDICKICLKTRIGQLHITPWKSLVVKGIEPADRKYWGKILDQYRINVRHASNELNWQLENLCAEGLRLKQELVRQFEEADLRTYRLCFAIKTHLKSGLFGSVIIRKLLSTSDQEQALFEILHTRDFNPNTKEFVVYKINLQEEQLGPELIALCNYYYELQNDHNLSALNEIIAEEISADAAIYFVYQCKNCLTIYDQFWGDELNSISAGTNFTDLVTYQCPTCDSPKEDFIAIEKVVPHLASV</sequence>
<dbReference type="AlphaFoldDB" id="A0A7K1SW91"/>
<dbReference type="PROSITE" id="PS50903">
    <property type="entry name" value="RUBREDOXIN_LIKE"/>
    <property type="match status" value="1"/>
</dbReference>
<keyword evidence="2" id="KW-0479">Metal-binding</keyword>
<keyword evidence="3" id="KW-0249">Electron transport</keyword>
<evidence type="ECO:0000313" key="6">
    <source>
        <dbReference type="EMBL" id="MVN21592.1"/>
    </source>
</evidence>
<dbReference type="InterPro" id="IPR024935">
    <property type="entry name" value="Rubredoxin_dom"/>
</dbReference>
<organism evidence="6 7">
    <name type="scientific">Mucilaginibacter arboris</name>
    <dbReference type="NCBI Taxonomy" id="2682090"/>
    <lineage>
        <taxon>Bacteria</taxon>
        <taxon>Pseudomonadati</taxon>
        <taxon>Bacteroidota</taxon>
        <taxon>Sphingobacteriia</taxon>
        <taxon>Sphingobacteriales</taxon>
        <taxon>Sphingobacteriaceae</taxon>
        <taxon>Mucilaginibacter</taxon>
    </lineage>
</organism>
<dbReference type="GO" id="GO:0016491">
    <property type="term" value="F:oxidoreductase activity"/>
    <property type="evidence" value="ECO:0007669"/>
    <property type="project" value="InterPro"/>
</dbReference>
<proteinExistence type="predicted"/>
<accession>A0A7K1SW91</accession>
<dbReference type="GO" id="GO:0005506">
    <property type="term" value="F:iron ion binding"/>
    <property type="evidence" value="ECO:0007669"/>
    <property type="project" value="InterPro"/>
</dbReference>
<evidence type="ECO:0000313" key="7">
    <source>
        <dbReference type="Proteomes" id="UP000462014"/>
    </source>
</evidence>
<evidence type="ECO:0000256" key="1">
    <source>
        <dbReference type="ARBA" id="ARBA00022448"/>
    </source>
</evidence>
<dbReference type="Pfam" id="PF03460">
    <property type="entry name" value="NIR_SIR_ferr"/>
    <property type="match status" value="1"/>
</dbReference>
<keyword evidence="1" id="KW-0813">Transport</keyword>
<dbReference type="EMBL" id="WPIK01000006">
    <property type="protein sequence ID" value="MVN21592.1"/>
    <property type="molecule type" value="Genomic_DNA"/>
</dbReference>
<dbReference type="SUPFAM" id="SSF57802">
    <property type="entry name" value="Rubredoxin-like"/>
    <property type="match status" value="1"/>
</dbReference>
<evidence type="ECO:0000259" key="5">
    <source>
        <dbReference type="PROSITE" id="PS50903"/>
    </source>
</evidence>
<dbReference type="Gene3D" id="2.20.28.10">
    <property type="match status" value="1"/>
</dbReference>
<evidence type="ECO:0000256" key="3">
    <source>
        <dbReference type="ARBA" id="ARBA00022982"/>
    </source>
</evidence>
<comment type="caution">
    <text evidence="6">The sequence shown here is derived from an EMBL/GenBank/DDBJ whole genome shotgun (WGS) entry which is preliminary data.</text>
</comment>
<dbReference type="InterPro" id="IPR005117">
    <property type="entry name" value="NiRdtase/SiRdtase_haem-b_fer"/>
</dbReference>
<keyword evidence="7" id="KW-1185">Reference proteome</keyword>
<keyword evidence="4" id="KW-0408">Iron</keyword>
<dbReference type="Pfam" id="PF00301">
    <property type="entry name" value="Rubredoxin"/>
    <property type="match status" value="1"/>
</dbReference>
<dbReference type="RefSeq" id="WP_157566039.1">
    <property type="nucleotide sequence ID" value="NZ_WPIK01000006.1"/>
</dbReference>
<name>A0A7K1SW91_9SPHI</name>
<reference evidence="6 7" key="1">
    <citation type="submission" date="2019-12" db="EMBL/GenBank/DDBJ databases">
        <title>Mucilaginibacter sp. HMF7410 genome sequencing and assembly.</title>
        <authorList>
            <person name="Kang H."/>
            <person name="Cha I."/>
            <person name="Kim H."/>
            <person name="Joh K."/>
        </authorList>
    </citation>
    <scope>NUCLEOTIDE SEQUENCE [LARGE SCALE GENOMIC DNA]</scope>
    <source>
        <strain evidence="6 7">HMF7410</strain>
    </source>
</reference>
<protein>
    <submittedName>
        <fullName evidence="6">Rubredoxin</fullName>
    </submittedName>
</protein>
<dbReference type="InterPro" id="IPR024934">
    <property type="entry name" value="Rubredoxin-like_dom"/>
</dbReference>
<evidence type="ECO:0000256" key="2">
    <source>
        <dbReference type="ARBA" id="ARBA00022723"/>
    </source>
</evidence>